<gene>
    <name evidence="1" type="ORF">FHS82_001907</name>
</gene>
<dbReference type="RefSeq" id="WP_343042545.1">
    <property type="nucleotide sequence ID" value="NZ_JAASQI010000004.1"/>
</dbReference>
<accession>A0ABX0V1I9</accession>
<keyword evidence="2" id="KW-1185">Reference proteome</keyword>
<dbReference type="PANTHER" id="PTHR34309:SF1">
    <property type="entry name" value="PROTEIN GLCG"/>
    <property type="match status" value="1"/>
</dbReference>
<dbReference type="PANTHER" id="PTHR34309">
    <property type="entry name" value="SLR1406 PROTEIN"/>
    <property type="match status" value="1"/>
</dbReference>
<dbReference type="InterPro" id="IPR038084">
    <property type="entry name" value="PduO/GlcC-like_sf"/>
</dbReference>
<evidence type="ECO:0000313" key="1">
    <source>
        <dbReference type="EMBL" id="NIJ58065.1"/>
    </source>
</evidence>
<dbReference type="SUPFAM" id="SSF143744">
    <property type="entry name" value="GlcG-like"/>
    <property type="match status" value="1"/>
</dbReference>
<dbReference type="InterPro" id="IPR052517">
    <property type="entry name" value="GlcG_carb_metab_protein"/>
</dbReference>
<dbReference type="Pfam" id="PF03928">
    <property type="entry name" value="HbpS-like"/>
    <property type="match status" value="1"/>
</dbReference>
<name>A0ABX0V1I9_9HYPH</name>
<proteinExistence type="predicted"/>
<dbReference type="InterPro" id="IPR005624">
    <property type="entry name" value="PduO/GlcC-like"/>
</dbReference>
<evidence type="ECO:0000313" key="2">
    <source>
        <dbReference type="Proteomes" id="UP001429580"/>
    </source>
</evidence>
<protein>
    <submittedName>
        <fullName evidence="1">Uncharacterized protein GlcG (DUF336 family)</fullName>
    </submittedName>
</protein>
<dbReference type="EMBL" id="JAASQI010000004">
    <property type="protein sequence ID" value="NIJ58065.1"/>
    <property type="molecule type" value="Genomic_DNA"/>
</dbReference>
<comment type="caution">
    <text evidence="1">The sequence shown here is derived from an EMBL/GenBank/DDBJ whole genome shotgun (WGS) entry which is preliminary data.</text>
</comment>
<sequence length="151" mass="15601">MTKPSDRESTMLTIRRIDRNDARLLIEGASTRAAEIGVPMCIAITDESGNLVAFERMDGGKITSITIAIDKAFTAAAAKKATHDYGTTSQPGGPTHGINSAVHGRLMVVGGGLPVIVDGDVVAGIGISSGTPAQDQECAQAGIDHFLAKRG</sequence>
<reference evidence="1 2" key="1">
    <citation type="submission" date="2020-03" db="EMBL/GenBank/DDBJ databases">
        <title>Genomic Encyclopedia of Type Strains, Phase IV (KMG-IV): sequencing the most valuable type-strain genomes for metagenomic binning, comparative biology and taxonomic classification.</title>
        <authorList>
            <person name="Goeker M."/>
        </authorList>
    </citation>
    <scope>NUCLEOTIDE SEQUENCE [LARGE SCALE GENOMIC DNA]</scope>
    <source>
        <strain evidence="1 2">DSM 103870</strain>
    </source>
</reference>
<organism evidence="1 2">
    <name type="scientific">Pseudochelatococcus lubricantis</name>
    <dbReference type="NCBI Taxonomy" id="1538102"/>
    <lineage>
        <taxon>Bacteria</taxon>
        <taxon>Pseudomonadati</taxon>
        <taxon>Pseudomonadota</taxon>
        <taxon>Alphaproteobacteria</taxon>
        <taxon>Hyphomicrobiales</taxon>
        <taxon>Chelatococcaceae</taxon>
        <taxon>Pseudochelatococcus</taxon>
    </lineage>
</organism>
<dbReference type="Proteomes" id="UP001429580">
    <property type="component" value="Unassembled WGS sequence"/>
</dbReference>
<dbReference type="Gene3D" id="3.30.450.150">
    <property type="entry name" value="Haem-degrading domain"/>
    <property type="match status" value="1"/>
</dbReference>